<organism evidence="3">
    <name type="scientific">Glyptapanteles indiensis</name>
    <name type="common">Parasitoid wasp</name>
    <dbReference type="NCBI Taxonomy" id="92994"/>
    <lineage>
        <taxon>Eukaryota</taxon>
        <taxon>Metazoa</taxon>
        <taxon>Ecdysozoa</taxon>
        <taxon>Arthropoda</taxon>
        <taxon>Hexapoda</taxon>
        <taxon>Insecta</taxon>
        <taxon>Pterygota</taxon>
        <taxon>Neoptera</taxon>
        <taxon>Endopterygota</taxon>
        <taxon>Hymenoptera</taxon>
        <taxon>Apocrita</taxon>
        <taxon>Ichneumonoidea</taxon>
        <taxon>Braconidae</taxon>
        <taxon>Microgastrinae</taxon>
        <taxon>Glyptapanteles</taxon>
    </lineage>
</organism>
<dbReference type="PRINTS" id="PR00700">
    <property type="entry name" value="PRTYPHPHTASE"/>
</dbReference>
<evidence type="ECO:0000259" key="2">
    <source>
        <dbReference type="PROSITE" id="PS50056"/>
    </source>
</evidence>
<dbReference type="GO" id="GO:0009653">
    <property type="term" value="P:anatomical structure morphogenesis"/>
    <property type="evidence" value="ECO:0007669"/>
    <property type="project" value="UniProtKB-ARBA"/>
</dbReference>
<dbReference type="PANTHER" id="PTHR19134">
    <property type="entry name" value="RECEPTOR-TYPE TYROSINE-PROTEIN PHOSPHATASE"/>
    <property type="match status" value="1"/>
</dbReference>
<dbReference type="InterPro" id="IPR003595">
    <property type="entry name" value="Tyr_Pase_cat"/>
</dbReference>
<dbReference type="InterPro" id="IPR000387">
    <property type="entry name" value="Tyr_Pase_dom"/>
</dbReference>
<reference evidence="3" key="1">
    <citation type="submission" date="2007-06" db="EMBL/GenBank/DDBJ databases">
        <title>Bracovirus Evolution: Comparative Genomics of Multiple Viral and Proviral Genomes.</title>
        <authorList>
            <person name="Desjardins C.A."/>
            <person name="Gundersen-Rindal D.E."/>
            <person name="Hostetler J.B."/>
            <person name="Tallon L.J."/>
            <person name="Utterback T.R."/>
            <person name="Fuester R.W."/>
            <person name="Schatz M.C."/>
            <person name="Pedroni M.J."/>
            <person name="Fadrosh D.W."/>
            <person name="Haas B.J."/>
            <person name="Toms B.S."/>
            <person name="Chen D."/>
            <person name="Nene V."/>
        </authorList>
    </citation>
    <scope>NUCLEOTIDE SEQUENCE</scope>
</reference>
<dbReference type="InterPro" id="IPR050348">
    <property type="entry name" value="Protein-Tyr_Phosphatase"/>
</dbReference>
<feature type="domain" description="Tyrosine specific protein phosphatases" evidence="2">
    <location>
        <begin position="201"/>
        <end position="287"/>
    </location>
</feature>
<dbReference type="GO" id="GO:0048666">
    <property type="term" value="P:neuron development"/>
    <property type="evidence" value="ECO:0007669"/>
    <property type="project" value="UniProtKB-ARBA"/>
</dbReference>
<evidence type="ECO:0000313" key="3">
    <source>
        <dbReference type="EMBL" id="ACE75322.1"/>
    </source>
</evidence>
<evidence type="ECO:0000259" key="1">
    <source>
        <dbReference type="PROSITE" id="PS50055"/>
    </source>
</evidence>
<dbReference type="PANTHER" id="PTHR19134:SF534">
    <property type="entry name" value="LD27988P"/>
    <property type="match status" value="1"/>
</dbReference>
<dbReference type="SMART" id="SM00194">
    <property type="entry name" value="PTPc"/>
    <property type="match status" value="1"/>
</dbReference>
<gene>
    <name evidence="3" type="ORF">GIP_L4_0040</name>
</gene>
<dbReference type="GO" id="GO:0004725">
    <property type="term" value="F:protein tyrosine phosphatase activity"/>
    <property type="evidence" value="ECO:0007669"/>
    <property type="project" value="InterPro"/>
</dbReference>
<protein>
    <submittedName>
        <fullName evidence="3">Protein tyrosine phosphatase</fullName>
    </submittedName>
</protein>
<dbReference type="PROSITE" id="PS50055">
    <property type="entry name" value="TYR_PHOSPHATASE_PTP"/>
    <property type="match status" value="1"/>
</dbReference>
<dbReference type="AlphaFoldDB" id="B7S8U7"/>
<dbReference type="Gene3D" id="3.90.190.10">
    <property type="entry name" value="Protein tyrosine phosphatase superfamily"/>
    <property type="match status" value="1"/>
</dbReference>
<dbReference type="EMBL" id="EF710653">
    <property type="protein sequence ID" value="ACE75322.1"/>
    <property type="molecule type" value="Genomic_DNA"/>
</dbReference>
<name>B7S8U7_GLYIN</name>
<dbReference type="CDD" id="cd00047">
    <property type="entry name" value="PTPc"/>
    <property type="match status" value="1"/>
</dbReference>
<dbReference type="PROSITE" id="PS50056">
    <property type="entry name" value="TYR_PHOSPHATASE_2"/>
    <property type="match status" value="1"/>
</dbReference>
<dbReference type="SMART" id="SM00404">
    <property type="entry name" value="PTPc_motif"/>
    <property type="match status" value="1"/>
</dbReference>
<feature type="domain" description="Tyrosine-protein phosphatase" evidence="1">
    <location>
        <begin position="30"/>
        <end position="296"/>
    </location>
</feature>
<dbReference type="SUPFAM" id="SSF52799">
    <property type="entry name" value="(Phosphotyrosine protein) phosphatases II"/>
    <property type="match status" value="1"/>
</dbReference>
<sequence length="335" mass="38825">MFSFISHKSQEFKCEEFLQFVEQSDFEETIRKEHDSILRKPASGSLQEAAKFENSHLNRLGLLNCFDHSRVILPVETKHRDYINGSYVDGYNQARKFICMQAPMHHTNYDLWRTVWMNNSRIIVMLCEKTVFDRKMDHAYWCYGEGILNCEKFKIKTKKVEVRQNYIETTLEVTDGTGASRKVLHLAFTTWPDKDLPATVEDFLDFVLAVKRNNEEIKTRLTQEGCQVPNPPIIVHSEIGANRSGAFCAIEIAMSQYNETGIISLASIVTRIREQRYDAVSRFIHYLFCYGVLAKYASFFQPSEENMVKQNGSSLRSLFKNVTNPNFFSSRNVKS</sequence>
<dbReference type="InterPro" id="IPR000242">
    <property type="entry name" value="PTP_cat"/>
</dbReference>
<proteinExistence type="predicted"/>
<dbReference type="Pfam" id="PF00102">
    <property type="entry name" value="Y_phosphatase"/>
    <property type="match status" value="1"/>
</dbReference>
<accession>B7S8U7</accession>
<dbReference type="InterPro" id="IPR029021">
    <property type="entry name" value="Prot-tyrosine_phosphatase-like"/>
</dbReference>